<dbReference type="InterPro" id="IPR010621">
    <property type="entry name" value="DUF1214"/>
</dbReference>
<organism evidence="2 3">
    <name type="scientific">Mesorhizobium shangrilense</name>
    <dbReference type="NCBI Taxonomy" id="460060"/>
    <lineage>
        <taxon>Bacteria</taxon>
        <taxon>Pseudomonadati</taxon>
        <taxon>Pseudomonadota</taxon>
        <taxon>Alphaproteobacteria</taxon>
        <taxon>Hyphomicrobiales</taxon>
        <taxon>Phyllobacteriaceae</taxon>
        <taxon>Mesorhizobium</taxon>
    </lineage>
</organism>
<keyword evidence="3" id="KW-1185">Reference proteome</keyword>
<reference evidence="2 3" key="1">
    <citation type="submission" date="2024-06" db="EMBL/GenBank/DDBJ databases">
        <authorList>
            <person name="Kim D.-U."/>
        </authorList>
    </citation>
    <scope>NUCLEOTIDE SEQUENCE [LARGE SCALE GENOMIC DNA]</scope>
    <source>
        <strain evidence="2 3">KACC15460</strain>
    </source>
</reference>
<dbReference type="Gene3D" id="2.60.120.600">
    <property type="entry name" value="Domain of unknown function DUF1214, C-terminal domain"/>
    <property type="match status" value="1"/>
</dbReference>
<gene>
    <name evidence="2" type="ORF">ABVQ20_12140</name>
</gene>
<dbReference type="SUPFAM" id="SSF160935">
    <property type="entry name" value="VPA0735-like"/>
    <property type="match status" value="1"/>
</dbReference>
<dbReference type="PIRSF" id="PIRSF009471">
    <property type="entry name" value="UCP009471"/>
    <property type="match status" value="1"/>
</dbReference>
<dbReference type="Proteomes" id="UP001548832">
    <property type="component" value="Unassembled WGS sequence"/>
</dbReference>
<dbReference type="InterPro" id="IPR037049">
    <property type="entry name" value="DUF1214_C_sf"/>
</dbReference>
<dbReference type="Pfam" id="PF06742">
    <property type="entry name" value="DUF1214"/>
    <property type="match status" value="1"/>
</dbReference>
<evidence type="ECO:0000313" key="3">
    <source>
        <dbReference type="Proteomes" id="UP001548832"/>
    </source>
</evidence>
<proteinExistence type="predicted"/>
<dbReference type="InterPro" id="IPR012038">
    <property type="entry name" value="UCP009471"/>
</dbReference>
<accession>A0ABV2DCF1</accession>
<evidence type="ECO:0000313" key="2">
    <source>
        <dbReference type="EMBL" id="MET2827724.1"/>
    </source>
</evidence>
<evidence type="ECO:0000259" key="1">
    <source>
        <dbReference type="Pfam" id="PF06742"/>
    </source>
</evidence>
<feature type="domain" description="DUF1214" evidence="1">
    <location>
        <begin position="73"/>
        <end position="171"/>
    </location>
</feature>
<name>A0ABV2DCF1_9HYPH</name>
<protein>
    <submittedName>
        <fullName evidence="2">DUF1214 domain-containing protein</fullName>
    </submittedName>
</protein>
<sequence>MLKNAFLTLVALVIAIGGGGGSVWYALKVQDGVGAIRIGQWTAFPYIGTPAADPYSKARVAREGVLALGQAEGLSFVAERDSGGEPLKRECAYKIEGGFPTARFWTLYAADRSLGVVETGKPRPAALQSYQVLREPDNSVIISVGGRPAPGNWLLSNGAGTMYFVLTFYDTPIASSTGLSDVTLPQILKVGCNA</sequence>
<dbReference type="RefSeq" id="WP_354459730.1">
    <property type="nucleotide sequence ID" value="NZ_JBEWSZ010000001.1"/>
</dbReference>
<dbReference type="EMBL" id="JBEWSZ010000001">
    <property type="protein sequence ID" value="MET2827724.1"/>
    <property type="molecule type" value="Genomic_DNA"/>
</dbReference>
<comment type="caution">
    <text evidence="2">The sequence shown here is derived from an EMBL/GenBank/DDBJ whole genome shotgun (WGS) entry which is preliminary data.</text>
</comment>